<evidence type="ECO:0000256" key="1">
    <source>
        <dbReference type="SAM" id="Phobius"/>
    </source>
</evidence>
<keyword evidence="1" id="KW-0472">Membrane</keyword>
<evidence type="ECO:0000313" key="3">
    <source>
        <dbReference type="Proteomes" id="UP000682416"/>
    </source>
</evidence>
<keyword evidence="1" id="KW-0812">Transmembrane</keyword>
<gene>
    <name evidence="2" type="ORF">KGD82_13810</name>
</gene>
<keyword evidence="1" id="KW-1133">Transmembrane helix</keyword>
<proteinExistence type="predicted"/>
<feature type="transmembrane region" description="Helical" evidence="1">
    <location>
        <begin position="31"/>
        <end position="54"/>
    </location>
</feature>
<dbReference type="KEGG" id="nec:KGD82_13810"/>
<protein>
    <submittedName>
        <fullName evidence="2">Uncharacterized protein</fullName>
    </submittedName>
</protein>
<dbReference type="Proteomes" id="UP000682416">
    <property type="component" value="Chromosome"/>
</dbReference>
<name>A0A975QHK8_9ACTN</name>
<organism evidence="2 3">
    <name type="scientific">Nocardiopsis eucommiae</name>
    <dbReference type="NCBI Taxonomy" id="2831970"/>
    <lineage>
        <taxon>Bacteria</taxon>
        <taxon>Bacillati</taxon>
        <taxon>Actinomycetota</taxon>
        <taxon>Actinomycetes</taxon>
        <taxon>Streptosporangiales</taxon>
        <taxon>Nocardiopsidaceae</taxon>
        <taxon>Nocardiopsis</taxon>
    </lineage>
</organism>
<dbReference type="AlphaFoldDB" id="A0A975QHK8"/>
<keyword evidence="3" id="KW-1185">Reference proteome</keyword>
<evidence type="ECO:0000313" key="2">
    <source>
        <dbReference type="EMBL" id="QVJ00036.1"/>
    </source>
</evidence>
<accession>A0A975QHK8</accession>
<dbReference type="EMBL" id="CP074402">
    <property type="protein sequence ID" value="QVJ00036.1"/>
    <property type="molecule type" value="Genomic_DNA"/>
</dbReference>
<sequence>MRVLVLLVYTVAATWAALSHSDSAWFVLHGTGALAGLIALSLAITYAGLIGMAAPDSDADQARSYMEKEDWDD</sequence>
<reference evidence="2" key="1">
    <citation type="submission" date="2021-05" db="EMBL/GenBank/DDBJ databases">
        <authorList>
            <person name="Kaiqin L."/>
            <person name="Jian G."/>
        </authorList>
    </citation>
    <scope>NUCLEOTIDE SEQUENCE</scope>
    <source>
        <strain evidence="2">HDS5</strain>
    </source>
</reference>